<sequence>MEKEKGYTFKSYYSHYTCNVNVGDRMEPINIRLPKEKIQRIDEIAVKNGIKRSEVIRQALTIYLQLLENIGEFVELRSLSISREEILTSNFGDLIIMKLKNGQAIVLANTSSGGIGPKHEDEIKLDGEVFGRLMARTVLIKVLASGAQPIALIANLSVEFFPTGSRIFHGIREEALKIKTMDVLEGHTEENIKTKQTGIGITVLGIGSEKGLKMGKSLKNDIIAAVGVPKVGYEVIDALNANARDIIMIEDVLKLSKMSYVHELIPVGHEGIKGGLKMMEHIGGYRIKMESGIEESLKVDIEKSAGPSTVILLTLEEENIERVKRIIKKPFRVWGRII</sequence>
<dbReference type="InterPro" id="IPR010985">
    <property type="entry name" value="Ribbon_hlx_hlx"/>
</dbReference>
<dbReference type="Pfam" id="PF01402">
    <property type="entry name" value="RHH_1"/>
    <property type="match status" value="1"/>
</dbReference>
<gene>
    <name evidence="2" type="ORF">PKDJNKLE_00029</name>
</gene>
<organism evidence="2">
    <name type="scientific">Candidatus Methanophaga sp. ANME-1 ERB7</name>
    <dbReference type="NCBI Taxonomy" id="2759913"/>
    <lineage>
        <taxon>Archaea</taxon>
        <taxon>Methanobacteriati</taxon>
        <taxon>Methanobacteriota</taxon>
        <taxon>Stenosarchaea group</taxon>
        <taxon>Methanomicrobia</taxon>
        <taxon>Candidatus Methanophagales</taxon>
        <taxon>Candidatus Methanophagaceae</taxon>
        <taxon>Candidatus Methanophaga</taxon>
    </lineage>
</organism>
<accession>A0A7G9ZBA9</accession>
<protein>
    <recommendedName>
        <fullName evidence="1">Ribbon-helix-helix protein CopG domain-containing protein</fullName>
    </recommendedName>
</protein>
<proteinExistence type="predicted"/>
<dbReference type="EMBL" id="MT631691">
    <property type="protein sequence ID" value="QNO57543.1"/>
    <property type="molecule type" value="Genomic_DNA"/>
</dbReference>
<dbReference type="AlphaFoldDB" id="A0A7G9ZBA9"/>
<dbReference type="CDD" id="cd22231">
    <property type="entry name" value="RHH_NikR_HicB-like"/>
    <property type="match status" value="1"/>
</dbReference>
<dbReference type="Gene3D" id="1.10.1220.10">
    <property type="entry name" value="Met repressor-like"/>
    <property type="match status" value="1"/>
</dbReference>
<name>A0A7G9ZBA9_9EURY</name>
<dbReference type="InterPro" id="IPR002145">
    <property type="entry name" value="CopG"/>
</dbReference>
<dbReference type="GO" id="GO:0006355">
    <property type="term" value="P:regulation of DNA-templated transcription"/>
    <property type="evidence" value="ECO:0007669"/>
    <property type="project" value="InterPro"/>
</dbReference>
<reference evidence="2" key="1">
    <citation type="submission" date="2020-06" db="EMBL/GenBank/DDBJ databases">
        <title>Unique genomic features of the anaerobic methanotrophic archaea.</title>
        <authorList>
            <person name="Chadwick G.L."/>
            <person name="Skennerton C.T."/>
            <person name="Laso-Perez R."/>
            <person name="Leu A.O."/>
            <person name="Speth D.R."/>
            <person name="Yu H."/>
            <person name="Morgan-Lang C."/>
            <person name="Hatzenpichler R."/>
            <person name="Goudeau D."/>
            <person name="Malmstrom R."/>
            <person name="Brazelton W.J."/>
            <person name="Woyke T."/>
            <person name="Hallam S.J."/>
            <person name="Tyson G.W."/>
            <person name="Wegener G."/>
            <person name="Boetius A."/>
            <person name="Orphan V."/>
        </authorList>
    </citation>
    <scope>NUCLEOTIDE SEQUENCE</scope>
</reference>
<dbReference type="InterPro" id="IPR013321">
    <property type="entry name" value="Arc_rbn_hlx_hlx"/>
</dbReference>
<dbReference type="SUPFAM" id="SSF47598">
    <property type="entry name" value="Ribbon-helix-helix"/>
    <property type="match status" value="1"/>
</dbReference>
<evidence type="ECO:0000259" key="1">
    <source>
        <dbReference type="Pfam" id="PF01402"/>
    </source>
</evidence>
<evidence type="ECO:0000313" key="2">
    <source>
        <dbReference type="EMBL" id="QNO57543.1"/>
    </source>
</evidence>
<feature type="domain" description="Ribbon-helix-helix protein CopG" evidence="1">
    <location>
        <begin position="29"/>
        <end position="64"/>
    </location>
</feature>